<evidence type="ECO:0000256" key="5">
    <source>
        <dbReference type="ARBA" id="ARBA00022989"/>
    </source>
</evidence>
<evidence type="ECO:0000256" key="7">
    <source>
        <dbReference type="ARBA" id="ARBA00023170"/>
    </source>
</evidence>
<evidence type="ECO:0000313" key="12">
    <source>
        <dbReference type="Proteomes" id="UP001652661"/>
    </source>
</evidence>
<evidence type="ECO:0000259" key="11">
    <source>
        <dbReference type="Pfam" id="PF00060"/>
    </source>
</evidence>
<dbReference type="InterPro" id="IPR052192">
    <property type="entry name" value="Insect_Ionotropic_Sensory_Rcpt"/>
</dbReference>
<feature type="transmembrane region" description="Helical" evidence="10">
    <location>
        <begin position="439"/>
        <end position="460"/>
    </location>
</feature>
<keyword evidence="4 10" id="KW-0812">Transmembrane</keyword>
<evidence type="ECO:0000256" key="8">
    <source>
        <dbReference type="ARBA" id="ARBA00023180"/>
    </source>
</evidence>
<dbReference type="PANTHER" id="PTHR42643:SF33">
    <property type="entry name" value="GLUTAMATE RECEPTOR 2-LIKE PROTEIN"/>
    <property type="match status" value="1"/>
</dbReference>
<dbReference type="RefSeq" id="XP_017037597.1">
    <property type="nucleotide sequence ID" value="XM_017182108.1"/>
</dbReference>
<keyword evidence="8" id="KW-0325">Glycoprotein</keyword>
<dbReference type="AlphaFoldDB" id="A0A6P4J7T7"/>
<dbReference type="SUPFAM" id="SSF53850">
    <property type="entry name" value="Periplasmic binding protein-like II"/>
    <property type="match status" value="1"/>
</dbReference>
<dbReference type="GO" id="GO:0050907">
    <property type="term" value="P:detection of chemical stimulus involved in sensory perception"/>
    <property type="evidence" value="ECO:0007669"/>
    <property type="project" value="UniProtKB-ARBA"/>
</dbReference>
<feature type="region of interest" description="Disordered" evidence="9">
    <location>
        <begin position="1"/>
        <end position="23"/>
    </location>
</feature>
<feature type="transmembrane region" description="Helical" evidence="10">
    <location>
        <begin position="685"/>
        <end position="707"/>
    </location>
</feature>
<feature type="domain" description="Ionotropic glutamate receptor C-terminal" evidence="11">
    <location>
        <begin position="437"/>
        <end position="693"/>
    </location>
</feature>
<keyword evidence="12" id="KW-1185">Reference proteome</keyword>
<dbReference type="Gene3D" id="1.10.287.70">
    <property type="match status" value="1"/>
</dbReference>
<dbReference type="Pfam" id="PF00060">
    <property type="entry name" value="Lig_chan"/>
    <property type="match status" value="1"/>
</dbReference>
<keyword evidence="5 10" id="KW-1133">Transmembrane helix</keyword>
<proteinExistence type="inferred from homology"/>
<organism evidence="12 13">
    <name type="scientific">Drosophila kikkawai</name>
    <name type="common">Fruit fly</name>
    <dbReference type="NCBI Taxonomy" id="30033"/>
    <lineage>
        <taxon>Eukaryota</taxon>
        <taxon>Metazoa</taxon>
        <taxon>Ecdysozoa</taxon>
        <taxon>Arthropoda</taxon>
        <taxon>Hexapoda</taxon>
        <taxon>Insecta</taxon>
        <taxon>Pterygota</taxon>
        <taxon>Neoptera</taxon>
        <taxon>Endopterygota</taxon>
        <taxon>Diptera</taxon>
        <taxon>Brachycera</taxon>
        <taxon>Muscomorpha</taxon>
        <taxon>Ephydroidea</taxon>
        <taxon>Drosophilidae</taxon>
        <taxon>Drosophila</taxon>
        <taxon>Sophophora</taxon>
    </lineage>
</organism>
<evidence type="ECO:0000256" key="2">
    <source>
        <dbReference type="ARBA" id="ARBA00008685"/>
    </source>
</evidence>
<dbReference type="Proteomes" id="UP001652661">
    <property type="component" value="Chromosome 3L"/>
</dbReference>
<evidence type="ECO:0000256" key="10">
    <source>
        <dbReference type="SAM" id="Phobius"/>
    </source>
</evidence>
<evidence type="ECO:0000256" key="9">
    <source>
        <dbReference type="SAM" id="MobiDB-lite"/>
    </source>
</evidence>
<sequence length="725" mass="83872">MSFGYKSQNRDQQRKNTSSSFAGKMQKRWDSNSLVFGVMKVQVILWLRWHRWLPLLFFVVVAVSAAEPRVTGSWRSEYSLEDPEPNSKTPWGNQLPDMLVAYYRHHGVHSLMLVVCHTDIADARLWTLWQHFNLNDFYVQVSTEPSLRDLQYVDVLDEQMDAPPPQTFHANNSTHWATSFILPKSSYKLGILLLEFRSECALNLLRWSAASEHNYFTTNRFWLLLTEDKEDIDLLEDPEIFIPPDSELRVLHYEGLDSNFSSSLIDLYKVAAWKPLKRTLVGRNIRNRRHIIHALQHFGSAITYRQNLEGIVFNTAIVIAFPDVFTNIEDLSLRHIDTISKVNHRLMLELANRLNMSYNTYQTVNYGWRQPNGSFDGLMGRFQRYELDFAQLAIFMRLDRVALVDFVAETYRVRAGIMFRQPPLSAVANIFAMPFENDVWISILMLLIITTVVLVVELLYSPHTHDMAYMDTLNFVWGAMCQQGFYVEVRNRSARIIVFTTFVSALFLFTSFSANIVALLQSPSDAIRSLADLGQSPLEIGVQDTQYNKIYFTESTDPVTKNLYHKKIASKGDNVYIRPVLGMERMRTGLFAYQVELQAGYQIVSDTFSEPEKCGLMELEPFQLPMLAIPTRKNFPYKELIRRQIRWQREVSLVNREDRKWIPQKPKCEGGVGGFVSIGITECRYAFGIFGCGAAASFGLFLCEFIFKHFKLVYGIVKGYREMQR</sequence>
<dbReference type="Gene3D" id="3.40.190.10">
    <property type="entry name" value="Periplasmic binding protein-like II"/>
    <property type="match status" value="1"/>
</dbReference>
<feature type="transmembrane region" description="Helical" evidence="10">
    <location>
        <begin position="496"/>
        <end position="520"/>
    </location>
</feature>
<name>A0A6P4J7T7_DROKI</name>
<evidence type="ECO:0000256" key="1">
    <source>
        <dbReference type="ARBA" id="ARBA00004651"/>
    </source>
</evidence>
<dbReference type="GO" id="GO:0015276">
    <property type="term" value="F:ligand-gated monoatomic ion channel activity"/>
    <property type="evidence" value="ECO:0007669"/>
    <property type="project" value="InterPro"/>
</dbReference>
<comment type="similarity">
    <text evidence="2">Belongs to the glutamate-gated ion channel (TC 1.A.10.1) family.</text>
</comment>
<reference evidence="13" key="1">
    <citation type="submission" date="2025-08" db="UniProtKB">
        <authorList>
            <consortium name="RefSeq"/>
        </authorList>
    </citation>
    <scope>IDENTIFICATION</scope>
    <source>
        <strain evidence="13">14028-0561.14</strain>
        <tissue evidence="13">Whole fly</tissue>
    </source>
</reference>
<protein>
    <submittedName>
        <fullName evidence="13">Glutamate receptor ionotropic, delta-2</fullName>
    </submittedName>
</protein>
<keyword evidence="6 10" id="KW-0472">Membrane</keyword>
<dbReference type="OrthoDB" id="6117597at2759"/>
<dbReference type="FunFam" id="1.10.287.70:FF:000208">
    <property type="entry name" value="Blast:Probable glutamate receptor"/>
    <property type="match status" value="1"/>
</dbReference>
<evidence type="ECO:0000313" key="13">
    <source>
        <dbReference type="RefSeq" id="XP_017037597.1"/>
    </source>
</evidence>
<keyword evidence="7 13" id="KW-0675">Receptor</keyword>
<accession>A0A6P4J7T7</accession>
<dbReference type="InterPro" id="IPR001320">
    <property type="entry name" value="Iontro_rcpt_C"/>
</dbReference>
<dbReference type="FunFam" id="3.40.190.10:FF:000283">
    <property type="entry name" value="Blast:Probable glutamate receptor"/>
    <property type="match status" value="1"/>
</dbReference>
<dbReference type="GO" id="GO:0005886">
    <property type="term" value="C:plasma membrane"/>
    <property type="evidence" value="ECO:0007669"/>
    <property type="project" value="UniProtKB-SubCell"/>
</dbReference>
<gene>
    <name evidence="13" type="primary">Ir75d</name>
</gene>
<dbReference type="PANTHER" id="PTHR42643">
    <property type="entry name" value="IONOTROPIC RECEPTOR 20A-RELATED"/>
    <property type="match status" value="1"/>
</dbReference>
<evidence type="ECO:0000256" key="4">
    <source>
        <dbReference type="ARBA" id="ARBA00022692"/>
    </source>
</evidence>
<evidence type="ECO:0000256" key="6">
    <source>
        <dbReference type="ARBA" id="ARBA00023136"/>
    </source>
</evidence>
<comment type="subcellular location">
    <subcellularLocation>
        <location evidence="1">Cell membrane</location>
        <topology evidence="1">Multi-pass membrane protein</topology>
    </subcellularLocation>
</comment>
<keyword evidence="3" id="KW-1003">Cell membrane</keyword>
<evidence type="ECO:0000256" key="3">
    <source>
        <dbReference type="ARBA" id="ARBA00022475"/>
    </source>
</evidence>